<dbReference type="GO" id="GO:0032933">
    <property type="term" value="P:SREBP signaling pathway"/>
    <property type="evidence" value="ECO:0007669"/>
    <property type="project" value="InterPro"/>
</dbReference>
<dbReference type="PANTHER" id="PTHR46378">
    <property type="entry name" value="STEROL REGULATORY ELEMENT-BINDING PROTEIN CLEAVAGE-ACTIVATING PROTEIN"/>
    <property type="match status" value="1"/>
</dbReference>
<keyword evidence="3" id="KW-0256">Endoplasmic reticulum</keyword>
<comment type="subcellular location">
    <subcellularLocation>
        <location evidence="1">Endoplasmic reticulum membrane</location>
        <topology evidence="1">Multi-pass membrane protein</topology>
    </subcellularLocation>
</comment>
<gene>
    <name evidence="7" type="primary">ORF8502</name>
</gene>
<organism evidence="7">
    <name type="scientific">Arion vulgaris</name>
    <dbReference type="NCBI Taxonomy" id="1028688"/>
    <lineage>
        <taxon>Eukaryota</taxon>
        <taxon>Metazoa</taxon>
        <taxon>Spiralia</taxon>
        <taxon>Lophotrochozoa</taxon>
        <taxon>Mollusca</taxon>
        <taxon>Gastropoda</taxon>
        <taxon>Heterobranchia</taxon>
        <taxon>Euthyneura</taxon>
        <taxon>Panpulmonata</taxon>
        <taxon>Eupulmonata</taxon>
        <taxon>Stylommatophora</taxon>
        <taxon>Helicina</taxon>
        <taxon>Arionoidea</taxon>
        <taxon>Arionidae</taxon>
        <taxon>Arion</taxon>
    </lineage>
</organism>
<accession>A0A0B6Y029</accession>
<dbReference type="PANTHER" id="PTHR46378:SF1">
    <property type="entry name" value="STEROL REGULATORY ELEMENT-BINDING PROTEIN CLEAVAGE-ACTIVATING PROTEIN"/>
    <property type="match status" value="1"/>
</dbReference>
<dbReference type="GO" id="GO:0000139">
    <property type="term" value="C:Golgi membrane"/>
    <property type="evidence" value="ECO:0007669"/>
    <property type="project" value="InterPro"/>
</dbReference>
<dbReference type="GO" id="GO:0005789">
    <property type="term" value="C:endoplasmic reticulum membrane"/>
    <property type="evidence" value="ECO:0007669"/>
    <property type="project" value="UniProtKB-SubCell"/>
</dbReference>
<dbReference type="InterPro" id="IPR001680">
    <property type="entry name" value="WD40_rpt"/>
</dbReference>
<dbReference type="GO" id="GO:0032934">
    <property type="term" value="F:sterol binding"/>
    <property type="evidence" value="ECO:0007669"/>
    <property type="project" value="InterPro"/>
</dbReference>
<dbReference type="Pfam" id="PF00400">
    <property type="entry name" value="WD40"/>
    <property type="match status" value="2"/>
</dbReference>
<dbReference type="InterPro" id="IPR036322">
    <property type="entry name" value="WD40_repeat_dom_sf"/>
</dbReference>
<dbReference type="GO" id="GO:0045540">
    <property type="term" value="P:regulation of cholesterol biosynthetic process"/>
    <property type="evidence" value="ECO:0007669"/>
    <property type="project" value="TreeGrafter"/>
</dbReference>
<sequence length="139" mass="15219">ANKIVAARLDGSLDFLEMETFQNPMFYPLPVGLHPSQIERGHARNYSTGSMESIKAWDEVIRLAGVTTYRAHQLPINAIQCAGGRIVTASQDHTLKVFRLENSLCLYTMHGHEGSVTALCLDQVTPYSAVSGSVDGTVR</sequence>
<feature type="non-terminal residue" evidence="7">
    <location>
        <position position="1"/>
    </location>
</feature>
<dbReference type="GO" id="GO:0032936">
    <property type="term" value="C:SREBP-SCAP complex"/>
    <property type="evidence" value="ECO:0007669"/>
    <property type="project" value="TreeGrafter"/>
</dbReference>
<dbReference type="AlphaFoldDB" id="A0A0B6Y029"/>
<evidence type="ECO:0000256" key="3">
    <source>
        <dbReference type="ARBA" id="ARBA00022824"/>
    </source>
</evidence>
<evidence type="ECO:0000256" key="6">
    <source>
        <dbReference type="ARBA" id="ARBA00023180"/>
    </source>
</evidence>
<keyword evidence="2" id="KW-0812">Transmembrane</keyword>
<keyword evidence="6" id="KW-0325">Glycoprotein</keyword>
<dbReference type="Gene3D" id="2.130.10.10">
    <property type="entry name" value="YVTN repeat-like/Quinoprotein amine dehydrogenase"/>
    <property type="match status" value="1"/>
</dbReference>
<dbReference type="InterPro" id="IPR015943">
    <property type="entry name" value="WD40/YVTN_repeat-like_dom_sf"/>
</dbReference>
<evidence type="ECO:0000256" key="5">
    <source>
        <dbReference type="ARBA" id="ARBA00023136"/>
    </source>
</evidence>
<name>A0A0B6Y029_9EUPU</name>
<keyword evidence="4" id="KW-1133">Transmembrane helix</keyword>
<feature type="non-terminal residue" evidence="7">
    <location>
        <position position="139"/>
    </location>
</feature>
<evidence type="ECO:0000256" key="4">
    <source>
        <dbReference type="ARBA" id="ARBA00022989"/>
    </source>
</evidence>
<evidence type="ECO:0000256" key="1">
    <source>
        <dbReference type="ARBA" id="ARBA00004477"/>
    </source>
</evidence>
<dbReference type="SMART" id="SM00320">
    <property type="entry name" value="WD40"/>
    <property type="match status" value="2"/>
</dbReference>
<dbReference type="SUPFAM" id="SSF50978">
    <property type="entry name" value="WD40 repeat-like"/>
    <property type="match status" value="1"/>
</dbReference>
<protein>
    <submittedName>
        <fullName evidence="7">Uncharacterized protein</fullName>
    </submittedName>
</protein>
<reference evidence="7" key="1">
    <citation type="submission" date="2014-12" db="EMBL/GenBank/DDBJ databases">
        <title>Insight into the proteome of Arion vulgaris.</title>
        <authorList>
            <person name="Aradska J."/>
            <person name="Bulat T."/>
            <person name="Smidak R."/>
            <person name="Sarate P."/>
            <person name="Gangsoo J."/>
            <person name="Sialana F."/>
            <person name="Bilban M."/>
            <person name="Lubec G."/>
        </authorList>
    </citation>
    <scope>NUCLEOTIDE SEQUENCE</scope>
    <source>
        <tissue evidence="7">Skin</tissue>
    </source>
</reference>
<dbReference type="InterPro" id="IPR030225">
    <property type="entry name" value="SCAP"/>
</dbReference>
<keyword evidence="5" id="KW-0472">Membrane</keyword>
<dbReference type="EMBL" id="HACG01002812">
    <property type="protein sequence ID" value="CEK49677.1"/>
    <property type="molecule type" value="Transcribed_RNA"/>
</dbReference>
<evidence type="ECO:0000256" key="2">
    <source>
        <dbReference type="ARBA" id="ARBA00022692"/>
    </source>
</evidence>
<evidence type="ECO:0000313" key="7">
    <source>
        <dbReference type="EMBL" id="CEK49677.1"/>
    </source>
</evidence>
<proteinExistence type="predicted"/>